<reference evidence="1" key="1">
    <citation type="submission" date="2019-03" db="EMBL/GenBank/DDBJ databases">
        <title>Lake Tanganyika Metagenome-Assembled Genomes (MAGs).</title>
        <authorList>
            <person name="Tran P."/>
        </authorList>
    </citation>
    <scope>NUCLEOTIDE SEQUENCE</scope>
    <source>
        <strain evidence="1">M_DeepCast_400m_m2_100</strain>
    </source>
</reference>
<dbReference type="Proteomes" id="UP000748308">
    <property type="component" value="Unassembled WGS sequence"/>
</dbReference>
<comment type="caution">
    <text evidence="1">The sequence shown here is derived from an EMBL/GenBank/DDBJ whole genome shotgun (WGS) entry which is preliminary data.</text>
</comment>
<proteinExistence type="predicted"/>
<dbReference type="EMBL" id="VGIY01000051">
    <property type="protein sequence ID" value="MBM3316871.1"/>
    <property type="molecule type" value="Genomic_DNA"/>
</dbReference>
<dbReference type="AlphaFoldDB" id="A0A937XAG7"/>
<evidence type="ECO:0000313" key="2">
    <source>
        <dbReference type="Proteomes" id="UP000748308"/>
    </source>
</evidence>
<evidence type="ECO:0000313" key="1">
    <source>
        <dbReference type="EMBL" id="MBM3316871.1"/>
    </source>
</evidence>
<sequence>MSPDTPPPGVAQMPVIGKISAEIFQEVIYPHLGRRRPEVVIGPQHGVDIGVIDLGN</sequence>
<name>A0A937XAG7_UNCEI</name>
<gene>
    <name evidence="1" type="ORF">FJY75_03365</name>
</gene>
<organism evidence="1 2">
    <name type="scientific">Eiseniibacteriota bacterium</name>
    <dbReference type="NCBI Taxonomy" id="2212470"/>
    <lineage>
        <taxon>Bacteria</taxon>
        <taxon>Candidatus Eiseniibacteriota</taxon>
    </lineage>
</organism>
<accession>A0A937XAG7</accession>
<feature type="non-terminal residue" evidence="1">
    <location>
        <position position="56"/>
    </location>
</feature>
<protein>
    <submittedName>
        <fullName evidence="1">Uncharacterized protein</fullName>
    </submittedName>
</protein>